<comment type="caution">
    <text evidence="1">The sequence shown here is derived from an EMBL/GenBank/DDBJ whole genome shotgun (WGS) entry which is preliminary data.</text>
</comment>
<evidence type="ECO:0000313" key="1">
    <source>
        <dbReference type="EMBL" id="GFU24851.1"/>
    </source>
</evidence>
<sequence>MHVNNHTHIRHVMLYHIEKRWKAALSFRDRNELFGEKQSVKVNTGKDLAVSNQATLAWNFGHEEVNLWILTTRNFWQLRKRAKV</sequence>
<dbReference type="Proteomes" id="UP000887013">
    <property type="component" value="Unassembled WGS sequence"/>
</dbReference>
<dbReference type="EMBL" id="BMAW01128298">
    <property type="protein sequence ID" value="GFU24851.1"/>
    <property type="molecule type" value="Genomic_DNA"/>
</dbReference>
<keyword evidence="2" id="KW-1185">Reference proteome</keyword>
<protein>
    <submittedName>
        <fullName evidence="1">Uncharacterized protein</fullName>
    </submittedName>
</protein>
<name>A0A8X6UEP5_NEPPI</name>
<dbReference type="OrthoDB" id="7552475at2759"/>
<accession>A0A8X6UEP5</accession>
<gene>
    <name evidence="1" type="ORF">NPIL_296311</name>
</gene>
<organism evidence="1 2">
    <name type="scientific">Nephila pilipes</name>
    <name type="common">Giant wood spider</name>
    <name type="synonym">Nephila maculata</name>
    <dbReference type="NCBI Taxonomy" id="299642"/>
    <lineage>
        <taxon>Eukaryota</taxon>
        <taxon>Metazoa</taxon>
        <taxon>Ecdysozoa</taxon>
        <taxon>Arthropoda</taxon>
        <taxon>Chelicerata</taxon>
        <taxon>Arachnida</taxon>
        <taxon>Araneae</taxon>
        <taxon>Araneomorphae</taxon>
        <taxon>Entelegynae</taxon>
        <taxon>Araneoidea</taxon>
        <taxon>Nephilidae</taxon>
        <taxon>Nephila</taxon>
    </lineage>
</organism>
<dbReference type="AlphaFoldDB" id="A0A8X6UEP5"/>
<evidence type="ECO:0000313" key="2">
    <source>
        <dbReference type="Proteomes" id="UP000887013"/>
    </source>
</evidence>
<proteinExistence type="predicted"/>
<reference evidence="1" key="1">
    <citation type="submission" date="2020-08" db="EMBL/GenBank/DDBJ databases">
        <title>Multicomponent nature underlies the extraordinary mechanical properties of spider dragline silk.</title>
        <authorList>
            <person name="Kono N."/>
            <person name="Nakamura H."/>
            <person name="Mori M."/>
            <person name="Yoshida Y."/>
            <person name="Ohtoshi R."/>
            <person name="Malay A.D."/>
            <person name="Moran D.A.P."/>
            <person name="Tomita M."/>
            <person name="Numata K."/>
            <person name="Arakawa K."/>
        </authorList>
    </citation>
    <scope>NUCLEOTIDE SEQUENCE</scope>
</reference>